<feature type="compositionally biased region" description="Basic and acidic residues" evidence="1">
    <location>
        <begin position="14"/>
        <end position="35"/>
    </location>
</feature>
<protein>
    <submittedName>
        <fullName evidence="2">Uncharacterized protein</fullName>
    </submittedName>
</protein>
<accession>A0AAV5KW03</accession>
<evidence type="ECO:0000313" key="2">
    <source>
        <dbReference type="EMBL" id="GKV28655.1"/>
    </source>
</evidence>
<comment type="caution">
    <text evidence="2">The sequence shown here is derived from an EMBL/GenBank/DDBJ whole genome shotgun (WGS) entry which is preliminary data.</text>
</comment>
<gene>
    <name evidence="2" type="ORF">SLEP1_g37677</name>
</gene>
<dbReference type="AlphaFoldDB" id="A0AAV5KW03"/>
<evidence type="ECO:0000256" key="1">
    <source>
        <dbReference type="SAM" id="MobiDB-lite"/>
    </source>
</evidence>
<sequence length="106" mass="12088">MFLNPAWWLARFDHRSREKKGTDRGDEEEKKGTDRGDEEEKEGSDGGDDEVDGEDRRNRRSAVIEEKIDGRSVEEKLADDRRREDRRSGGRLAEDPSAVLLVLGSS</sequence>
<organism evidence="2 3">
    <name type="scientific">Rubroshorea leprosula</name>
    <dbReference type="NCBI Taxonomy" id="152421"/>
    <lineage>
        <taxon>Eukaryota</taxon>
        <taxon>Viridiplantae</taxon>
        <taxon>Streptophyta</taxon>
        <taxon>Embryophyta</taxon>
        <taxon>Tracheophyta</taxon>
        <taxon>Spermatophyta</taxon>
        <taxon>Magnoliopsida</taxon>
        <taxon>eudicotyledons</taxon>
        <taxon>Gunneridae</taxon>
        <taxon>Pentapetalae</taxon>
        <taxon>rosids</taxon>
        <taxon>malvids</taxon>
        <taxon>Malvales</taxon>
        <taxon>Dipterocarpaceae</taxon>
        <taxon>Rubroshorea</taxon>
    </lineage>
</organism>
<keyword evidence="3" id="KW-1185">Reference proteome</keyword>
<evidence type="ECO:0000313" key="3">
    <source>
        <dbReference type="Proteomes" id="UP001054252"/>
    </source>
</evidence>
<name>A0AAV5KW03_9ROSI</name>
<feature type="compositionally biased region" description="Basic and acidic residues" evidence="1">
    <location>
        <begin position="54"/>
        <end position="94"/>
    </location>
</feature>
<feature type="region of interest" description="Disordered" evidence="1">
    <location>
        <begin position="14"/>
        <end position="106"/>
    </location>
</feature>
<feature type="compositionally biased region" description="Acidic residues" evidence="1">
    <location>
        <begin position="36"/>
        <end position="53"/>
    </location>
</feature>
<dbReference type="EMBL" id="BPVZ01000080">
    <property type="protein sequence ID" value="GKV28655.1"/>
    <property type="molecule type" value="Genomic_DNA"/>
</dbReference>
<dbReference type="Proteomes" id="UP001054252">
    <property type="component" value="Unassembled WGS sequence"/>
</dbReference>
<proteinExistence type="predicted"/>
<reference evidence="2 3" key="1">
    <citation type="journal article" date="2021" name="Commun. Biol.">
        <title>The genome of Shorea leprosula (Dipterocarpaceae) highlights the ecological relevance of drought in aseasonal tropical rainforests.</title>
        <authorList>
            <person name="Ng K.K.S."/>
            <person name="Kobayashi M.J."/>
            <person name="Fawcett J.A."/>
            <person name="Hatakeyama M."/>
            <person name="Paape T."/>
            <person name="Ng C.H."/>
            <person name="Ang C.C."/>
            <person name="Tnah L.H."/>
            <person name="Lee C.T."/>
            <person name="Nishiyama T."/>
            <person name="Sese J."/>
            <person name="O'Brien M.J."/>
            <person name="Copetti D."/>
            <person name="Mohd Noor M.I."/>
            <person name="Ong R.C."/>
            <person name="Putra M."/>
            <person name="Sireger I.Z."/>
            <person name="Indrioko S."/>
            <person name="Kosugi Y."/>
            <person name="Izuno A."/>
            <person name="Isagi Y."/>
            <person name="Lee S.L."/>
            <person name="Shimizu K.K."/>
        </authorList>
    </citation>
    <scope>NUCLEOTIDE SEQUENCE [LARGE SCALE GENOMIC DNA]</scope>
    <source>
        <strain evidence="2">214</strain>
    </source>
</reference>